<gene>
    <name evidence="3" type="ORF">ISP18_11600</name>
</gene>
<feature type="transmembrane region" description="Helical" evidence="2">
    <location>
        <begin position="16"/>
        <end position="38"/>
    </location>
</feature>
<keyword evidence="2" id="KW-0812">Transmembrane</keyword>
<keyword evidence="2" id="KW-0472">Membrane</keyword>
<dbReference type="RefSeq" id="WP_380006425.1">
    <property type="nucleotide sequence ID" value="NZ_JADIKI010000023.1"/>
</dbReference>
<evidence type="ECO:0000313" key="4">
    <source>
        <dbReference type="Proteomes" id="UP001620409"/>
    </source>
</evidence>
<organism evidence="3 4">
    <name type="scientific">Dyella humi</name>
    <dbReference type="NCBI Taxonomy" id="1770547"/>
    <lineage>
        <taxon>Bacteria</taxon>
        <taxon>Pseudomonadati</taxon>
        <taxon>Pseudomonadota</taxon>
        <taxon>Gammaproteobacteria</taxon>
        <taxon>Lysobacterales</taxon>
        <taxon>Rhodanobacteraceae</taxon>
        <taxon>Dyella</taxon>
    </lineage>
</organism>
<keyword evidence="4" id="KW-1185">Reference proteome</keyword>
<accession>A0ABW8IKH4</accession>
<feature type="transmembrane region" description="Helical" evidence="2">
    <location>
        <begin position="148"/>
        <end position="166"/>
    </location>
</feature>
<comment type="caution">
    <text evidence="3">The sequence shown here is derived from an EMBL/GenBank/DDBJ whole genome shotgun (WGS) entry which is preliminary data.</text>
</comment>
<dbReference type="Proteomes" id="UP001620409">
    <property type="component" value="Unassembled WGS sequence"/>
</dbReference>
<feature type="transmembrane region" description="Helical" evidence="2">
    <location>
        <begin position="120"/>
        <end position="141"/>
    </location>
</feature>
<protein>
    <submittedName>
        <fullName evidence="3">PepSY domain-containing protein</fullName>
    </submittedName>
</protein>
<proteinExistence type="predicted"/>
<keyword evidence="2" id="KW-1133">Transmembrane helix</keyword>
<evidence type="ECO:0000256" key="2">
    <source>
        <dbReference type="SAM" id="Phobius"/>
    </source>
</evidence>
<evidence type="ECO:0000256" key="1">
    <source>
        <dbReference type="SAM" id="MobiDB-lite"/>
    </source>
</evidence>
<sequence length="167" mass="18384">MPASHAFLKLARHIHLYVGVFIAPTVLFFAFTGGLQVFGLHETSRGNDYKPPVWLVIAAQLHKKQTDVSPVHKPRPMEAENRQLVPGMPRPTQSSNAPASPPSKPEVSDAPIRHPLPLKIYSAFVSFGLFVSTLLGLYMAYRYTRKHVLISLLLAAGTVLPIVLALI</sequence>
<dbReference type="EMBL" id="JADIKI010000023">
    <property type="protein sequence ID" value="MFK2855239.1"/>
    <property type="molecule type" value="Genomic_DNA"/>
</dbReference>
<evidence type="ECO:0000313" key="3">
    <source>
        <dbReference type="EMBL" id="MFK2855239.1"/>
    </source>
</evidence>
<name>A0ABW8IKH4_9GAMM</name>
<reference evidence="3 4" key="1">
    <citation type="submission" date="2020-10" db="EMBL/GenBank/DDBJ databases">
        <title>Phylogeny of dyella-like bacteria.</title>
        <authorList>
            <person name="Fu J."/>
        </authorList>
    </citation>
    <scope>NUCLEOTIDE SEQUENCE [LARGE SCALE GENOMIC DNA]</scope>
    <source>
        <strain evidence="3 4">DHG40</strain>
    </source>
</reference>
<feature type="region of interest" description="Disordered" evidence="1">
    <location>
        <begin position="66"/>
        <end position="108"/>
    </location>
</feature>